<feature type="coiled-coil region" evidence="1">
    <location>
        <begin position="1"/>
        <end position="28"/>
    </location>
</feature>
<proteinExistence type="predicted"/>
<keyword evidence="2" id="KW-0812">Transmembrane</keyword>
<dbReference type="Pfam" id="PF14014">
    <property type="entry name" value="DUF4230"/>
    <property type="match status" value="1"/>
</dbReference>
<sequence length="248" mass="27518">MEEKDKKIAQLERQLIEIKEAQQQSAATIALDHNSRSLSPPKGIFKSFLKVLGLMIILAILVFLVITSGGIWRLFAGSTFKQESVTFVEQVQELATLATAEAHMKVVLSQEDNKIFGKDISINLPGTKRKLLLVVPATVIAGVDLKGITSKDMVINEETKEIDITLPHAKLIQDPSVQMDKIQTFDNGGLFHGDIKWDEGFDLAAKAQEQIRQEAISDGLLHTAEKSAEKVLKEFFKKIGYTVNVTFN</sequence>
<feature type="transmembrane region" description="Helical" evidence="2">
    <location>
        <begin position="51"/>
        <end position="75"/>
    </location>
</feature>
<dbReference type="EMBL" id="WSEM01000034">
    <property type="protein sequence ID" value="MVQ39228.1"/>
    <property type="molecule type" value="Genomic_DNA"/>
</dbReference>
<evidence type="ECO:0000256" key="1">
    <source>
        <dbReference type="SAM" id="Coils"/>
    </source>
</evidence>
<evidence type="ECO:0000313" key="4">
    <source>
        <dbReference type="Proteomes" id="UP000467637"/>
    </source>
</evidence>
<keyword evidence="4" id="KW-1185">Reference proteome</keyword>
<accession>A0ABW9UH91</accession>
<evidence type="ECO:0000256" key="2">
    <source>
        <dbReference type="SAM" id="Phobius"/>
    </source>
</evidence>
<keyword evidence="2" id="KW-0472">Membrane</keyword>
<gene>
    <name evidence="3" type="ORF">GON05_32015</name>
</gene>
<name>A0ABW9UH91_9BACL</name>
<comment type="caution">
    <text evidence="3">The sequence shown here is derived from an EMBL/GenBank/DDBJ whole genome shotgun (WGS) entry which is preliminary data.</text>
</comment>
<protein>
    <submittedName>
        <fullName evidence="3">DUF4230 domain-containing protein</fullName>
    </submittedName>
</protein>
<evidence type="ECO:0000313" key="3">
    <source>
        <dbReference type="EMBL" id="MVQ39228.1"/>
    </source>
</evidence>
<dbReference type="InterPro" id="IPR025324">
    <property type="entry name" value="DUF4230"/>
</dbReference>
<organism evidence="3 4">
    <name type="scientific">Paenibacillus anseongense</name>
    <dbReference type="NCBI Taxonomy" id="2682845"/>
    <lineage>
        <taxon>Bacteria</taxon>
        <taxon>Bacillati</taxon>
        <taxon>Bacillota</taxon>
        <taxon>Bacilli</taxon>
        <taxon>Bacillales</taxon>
        <taxon>Paenibacillaceae</taxon>
        <taxon>Paenibacillus</taxon>
    </lineage>
</organism>
<keyword evidence="1" id="KW-0175">Coiled coil</keyword>
<keyword evidence="2" id="KW-1133">Transmembrane helix</keyword>
<reference evidence="3 4" key="1">
    <citation type="submission" date="2019-12" db="EMBL/GenBank/DDBJ databases">
        <authorList>
            <person name="Huq M.A."/>
        </authorList>
    </citation>
    <scope>NUCLEOTIDE SEQUENCE [LARGE SCALE GENOMIC DNA]</scope>
    <source>
        <strain evidence="3 4">MAH-34</strain>
    </source>
</reference>
<dbReference type="Proteomes" id="UP000467637">
    <property type="component" value="Unassembled WGS sequence"/>
</dbReference>